<dbReference type="Pfam" id="PF20027">
    <property type="entry name" value="DUF6435"/>
    <property type="match status" value="1"/>
</dbReference>
<reference evidence="1 2" key="1">
    <citation type="submission" date="2020-02" db="EMBL/GenBank/DDBJ databases">
        <title>The draft genome of Grimontia sedimenta sp. nov., isolated from benthic sediments near coral reefs south of Kuwait.</title>
        <authorList>
            <person name="Mahmoud H.M."/>
            <person name="Jose L."/>
            <person name="Eapen S."/>
        </authorList>
    </citation>
    <scope>NUCLEOTIDE SEQUENCE [LARGE SCALE GENOMIC DNA]</scope>
    <source>
        <strain evidence="1 2">S25</strain>
    </source>
</reference>
<evidence type="ECO:0000313" key="2">
    <source>
        <dbReference type="Proteomes" id="UP000473008"/>
    </source>
</evidence>
<dbReference type="AlphaFoldDB" id="A0A6M1RB31"/>
<dbReference type="Proteomes" id="UP000473008">
    <property type="component" value="Unassembled WGS sequence"/>
</dbReference>
<keyword evidence="2" id="KW-1185">Reference proteome</keyword>
<dbReference type="InterPro" id="IPR045493">
    <property type="entry name" value="DUF6435"/>
</dbReference>
<sequence>MESTVFSFFKDRTAKKLKKKHSMLLEQAMQAQRRGDIRMYSKLTAEAEDVFTEFKQASEQRS</sequence>
<name>A0A6M1RB31_9GAMM</name>
<proteinExistence type="predicted"/>
<gene>
    <name evidence="1" type="ORF">G5S52_02970</name>
</gene>
<accession>A0A6M1RB31</accession>
<dbReference type="NCBIfam" id="NF033487">
    <property type="entry name" value="Lacal_2735_fam"/>
    <property type="match status" value="1"/>
</dbReference>
<dbReference type="EMBL" id="JAALDL010000002">
    <property type="protein sequence ID" value="NGN96652.1"/>
    <property type="molecule type" value="Genomic_DNA"/>
</dbReference>
<evidence type="ECO:0000313" key="1">
    <source>
        <dbReference type="EMBL" id="NGN96652.1"/>
    </source>
</evidence>
<protein>
    <submittedName>
        <fullName evidence="1">Lacal_2735 family protein</fullName>
    </submittedName>
</protein>
<comment type="caution">
    <text evidence="1">The sequence shown here is derived from an EMBL/GenBank/DDBJ whole genome shotgun (WGS) entry which is preliminary data.</text>
</comment>
<organism evidence="1 2">
    <name type="scientific">Grimontia sedimenti</name>
    <dbReference type="NCBI Taxonomy" id="2711294"/>
    <lineage>
        <taxon>Bacteria</taxon>
        <taxon>Pseudomonadati</taxon>
        <taxon>Pseudomonadota</taxon>
        <taxon>Gammaproteobacteria</taxon>
        <taxon>Vibrionales</taxon>
        <taxon>Vibrionaceae</taxon>
        <taxon>Grimontia</taxon>
    </lineage>
</organism>